<name>A0A6C0BL88_9ZZZZ</name>
<dbReference type="EMBL" id="MN739171">
    <property type="protein sequence ID" value="QHS92178.1"/>
    <property type="molecule type" value="Genomic_DNA"/>
</dbReference>
<reference evidence="1" key="1">
    <citation type="journal article" date="2020" name="Nature">
        <title>Giant virus diversity and host interactions through global metagenomics.</title>
        <authorList>
            <person name="Schulz F."/>
            <person name="Roux S."/>
            <person name="Paez-Espino D."/>
            <person name="Jungbluth S."/>
            <person name="Walsh D.A."/>
            <person name="Denef V.J."/>
            <person name="McMahon K.D."/>
            <person name="Konstantinidis K.T."/>
            <person name="Eloe-Fadrosh E.A."/>
            <person name="Kyrpides N.C."/>
            <person name="Woyke T."/>
        </authorList>
    </citation>
    <scope>NUCLEOTIDE SEQUENCE</scope>
    <source>
        <strain evidence="1">GVMAG-M-3300013285-6</strain>
    </source>
</reference>
<protein>
    <recommendedName>
        <fullName evidence="2">Peptidase</fullName>
    </recommendedName>
</protein>
<sequence length="271" mass="30925">MEPTVPLYLKEIVHNVKRLYEEETPRWNEEAPTAEDLAILQREATSESQFDRLRLRNGLWNDVARTVTCRVCKYGKVLVVSKGPTSVPWTTWARILQMFGGNFRICYFAAKSPRVLPSRGSPVLAEHINGGYTMPCDSSCVVVYREEEATRVLVHELMHASCLDPPISSVAEKEASIETWAELFLIGILSKGSIATAAQLWALQIKWIQSQNEELNKHHSVRSLEDYSARYTIGRVQELLKKGITIRRKKHTKRHSSGRFTSPELDRYLVV</sequence>
<evidence type="ECO:0008006" key="2">
    <source>
        <dbReference type="Google" id="ProtNLM"/>
    </source>
</evidence>
<dbReference type="AlphaFoldDB" id="A0A6C0BL88"/>
<accession>A0A6C0BL88</accession>
<evidence type="ECO:0000313" key="1">
    <source>
        <dbReference type="EMBL" id="QHS92178.1"/>
    </source>
</evidence>
<proteinExistence type="predicted"/>
<organism evidence="1">
    <name type="scientific">viral metagenome</name>
    <dbReference type="NCBI Taxonomy" id="1070528"/>
    <lineage>
        <taxon>unclassified sequences</taxon>
        <taxon>metagenomes</taxon>
        <taxon>organismal metagenomes</taxon>
    </lineage>
</organism>